<protein>
    <recommendedName>
        <fullName evidence="3">GATA-type domain-containing protein</fullName>
    </recommendedName>
</protein>
<evidence type="ECO:0008006" key="3">
    <source>
        <dbReference type="Google" id="ProtNLM"/>
    </source>
</evidence>
<dbReference type="EMBL" id="CAJZBQ010000027">
    <property type="protein sequence ID" value="CAG9320895.1"/>
    <property type="molecule type" value="Genomic_DNA"/>
</dbReference>
<dbReference type="AlphaFoldDB" id="A0AAU9J6R6"/>
<evidence type="ECO:0000313" key="1">
    <source>
        <dbReference type="EMBL" id="CAG9320895.1"/>
    </source>
</evidence>
<reference evidence="1" key="1">
    <citation type="submission" date="2021-09" db="EMBL/GenBank/DDBJ databases">
        <authorList>
            <consortium name="AG Swart"/>
            <person name="Singh M."/>
            <person name="Singh A."/>
            <person name="Seah K."/>
            <person name="Emmerich C."/>
        </authorList>
    </citation>
    <scope>NUCLEOTIDE SEQUENCE</scope>
    <source>
        <strain evidence="1">ATCC30299</strain>
    </source>
</reference>
<keyword evidence="2" id="KW-1185">Reference proteome</keyword>
<sequence>MGSFLTNTQSVTNKPWIGYAPEFESICNACNGIIRRLEIIIISPREFFHLSCFSYKSNNVLQISDFDIYLNNWDLQLLENYLFPRNLGNLPIKRPHDIDYDIKKKFTSGVFRLKRAWIEIFKFLHPTDEVLKLAIISKAIYDSANSEELWYHFYLVEYGNTKLTKSSWIKKYQETWKRTCFGCKTLKTIKSELIWCKYIKKPLCLNCIKFNSDFKRILVSEIEEKYFVNPRIIDFNFWVSDDGLRFTYHYELAKGITKWRQNNKENLLQKFKDINYFADLKELVDSLNLTNMTNIVRYPSRLKSNRFIPIIPNIYFYIRNQDETLTSIENYMKLI</sequence>
<dbReference type="Proteomes" id="UP001162131">
    <property type="component" value="Unassembled WGS sequence"/>
</dbReference>
<dbReference type="InterPro" id="IPR036047">
    <property type="entry name" value="F-box-like_dom_sf"/>
</dbReference>
<name>A0AAU9J6R6_9CILI</name>
<proteinExistence type="predicted"/>
<comment type="caution">
    <text evidence="1">The sequence shown here is derived from an EMBL/GenBank/DDBJ whole genome shotgun (WGS) entry which is preliminary data.</text>
</comment>
<gene>
    <name evidence="1" type="ORF">BSTOLATCC_MIC27471</name>
</gene>
<organism evidence="1 2">
    <name type="scientific">Blepharisma stoltei</name>
    <dbReference type="NCBI Taxonomy" id="1481888"/>
    <lineage>
        <taxon>Eukaryota</taxon>
        <taxon>Sar</taxon>
        <taxon>Alveolata</taxon>
        <taxon>Ciliophora</taxon>
        <taxon>Postciliodesmatophora</taxon>
        <taxon>Heterotrichea</taxon>
        <taxon>Heterotrichida</taxon>
        <taxon>Blepharismidae</taxon>
        <taxon>Blepharisma</taxon>
    </lineage>
</organism>
<evidence type="ECO:0000313" key="2">
    <source>
        <dbReference type="Proteomes" id="UP001162131"/>
    </source>
</evidence>
<accession>A0AAU9J6R6</accession>
<dbReference type="SUPFAM" id="SSF81383">
    <property type="entry name" value="F-box domain"/>
    <property type="match status" value="1"/>
</dbReference>